<protein>
    <submittedName>
        <fullName evidence="1">Serine/threonine protein kinase</fullName>
    </submittedName>
</protein>
<keyword evidence="1" id="KW-0723">Serine/threonine-protein kinase</keyword>
<organism evidence="1 2">
    <name type="scientific">Actinoplanes oblitus</name>
    <dbReference type="NCBI Taxonomy" id="3040509"/>
    <lineage>
        <taxon>Bacteria</taxon>
        <taxon>Bacillati</taxon>
        <taxon>Actinomycetota</taxon>
        <taxon>Actinomycetes</taxon>
        <taxon>Micromonosporales</taxon>
        <taxon>Micromonosporaceae</taxon>
        <taxon>Actinoplanes</taxon>
    </lineage>
</organism>
<gene>
    <name evidence="1" type="ORF">ACTOB_004955</name>
</gene>
<name>A0ABY8W7S3_9ACTN</name>
<proteinExistence type="predicted"/>
<keyword evidence="2" id="KW-1185">Reference proteome</keyword>
<keyword evidence="1" id="KW-0418">Kinase</keyword>
<dbReference type="RefSeq" id="WP_284914197.1">
    <property type="nucleotide sequence ID" value="NZ_CP126980.1"/>
</dbReference>
<dbReference type="SUPFAM" id="SSF49879">
    <property type="entry name" value="SMAD/FHA domain"/>
    <property type="match status" value="1"/>
</dbReference>
<dbReference type="InterPro" id="IPR008984">
    <property type="entry name" value="SMAD_FHA_dom_sf"/>
</dbReference>
<evidence type="ECO:0000313" key="1">
    <source>
        <dbReference type="EMBL" id="WIM92990.1"/>
    </source>
</evidence>
<keyword evidence="1" id="KW-0808">Transferase</keyword>
<dbReference type="GO" id="GO:0004674">
    <property type="term" value="F:protein serine/threonine kinase activity"/>
    <property type="evidence" value="ECO:0007669"/>
    <property type="project" value="UniProtKB-KW"/>
</dbReference>
<evidence type="ECO:0000313" key="2">
    <source>
        <dbReference type="Proteomes" id="UP001240150"/>
    </source>
</evidence>
<reference evidence="1 2" key="1">
    <citation type="submission" date="2023-06" db="EMBL/GenBank/DDBJ databases">
        <authorList>
            <person name="Yushchuk O."/>
            <person name="Binda E."/>
            <person name="Ruckert-Reed C."/>
            <person name="Fedorenko V."/>
            <person name="Kalinowski J."/>
            <person name="Marinelli F."/>
        </authorList>
    </citation>
    <scope>NUCLEOTIDE SEQUENCE [LARGE SCALE GENOMIC DNA]</scope>
    <source>
        <strain evidence="1 2">NRRL 3884</strain>
    </source>
</reference>
<dbReference type="EMBL" id="CP126980">
    <property type="protein sequence ID" value="WIM92990.1"/>
    <property type="molecule type" value="Genomic_DNA"/>
</dbReference>
<dbReference type="Proteomes" id="UP001240150">
    <property type="component" value="Chromosome"/>
</dbReference>
<sequence>MAFARLWGGELMETVLIHVADGDGAKVALRPGGRARFGRGAPGIAVDVRLAHPGVPRLAGEIEARADHWLLSNLSTDKTYVVENPEGAGEHVKIVPGRLAAPIPFEISRVVLPAGLDFVRFSVFAPMHTHLDRTAVAAPTGEGTLTAFPLDESAKYFLVLVALCEPRLRDRSHVAIPTVEQVVARLRPLPSCADLTVAAVNFHIDYLARTKLRVKQDPVDGPKRLDTKRAALVSLALRFNLVREEHLRLLPARAGVG</sequence>
<accession>A0ABY8W7S3</accession>